<dbReference type="SUPFAM" id="SSF52374">
    <property type="entry name" value="Nucleotidylyl transferase"/>
    <property type="match status" value="1"/>
</dbReference>
<dbReference type="GO" id="GO:0005737">
    <property type="term" value="C:cytoplasm"/>
    <property type="evidence" value="ECO:0007669"/>
    <property type="project" value="TreeGrafter"/>
</dbReference>
<sequence length="367" mass="41857">MEDHSKLIRKIHESKYRITFVSSGGGTDAISSLLKVPGASNTILESYIPYSKKSMDLFLNKKPDHYCSLDTCLSMAANAYKKSLQIDSTYKTKFLIGISVTASLATTYAKIGDHKFYIVIQTESYTKSIECILIKGSRTREEEEELITDYVLTLLAECCGLKKNSPIHDEPVNVNTIKAEKSWKKLLNNKVNFVSSHNEIPELIFPGSFNPLHEGHIKMRELAEKKTGMRATFEICARNADKPPLTFYEIKRTLDQFTENDSWVMTSAGRFSEKAEMFPNSVFIIGADTLLRVFDEKFYTSKKDMLNHIERFNDHNINFLVFGRKVDGQFVSLRDIAVPENIKRRCTGFEEGSFRDDISSTELRLET</sequence>
<dbReference type="GO" id="GO:0016887">
    <property type="term" value="F:ATP hydrolysis activity"/>
    <property type="evidence" value="ECO:0007669"/>
    <property type="project" value="TreeGrafter"/>
</dbReference>
<dbReference type="Pfam" id="PF01467">
    <property type="entry name" value="CTP_transf_like"/>
    <property type="match status" value="1"/>
</dbReference>
<dbReference type="EMBL" id="SHBI01000010">
    <property type="protein sequence ID" value="RZO21196.1"/>
    <property type="molecule type" value="Genomic_DNA"/>
</dbReference>
<reference evidence="2 3" key="1">
    <citation type="submission" date="2019-02" db="EMBL/GenBank/DDBJ databases">
        <title>Prokaryotic population dynamics and viral predation in marine succession experiment using metagenomics: the confinement effect.</title>
        <authorList>
            <person name="Haro-Moreno J.M."/>
            <person name="Rodriguez-Valera F."/>
            <person name="Lopez-Perez M."/>
        </authorList>
    </citation>
    <scope>NUCLEOTIDE SEQUENCE [LARGE SCALE GENOMIC DNA]</scope>
    <source>
        <strain evidence="2">MED-G163</strain>
    </source>
</reference>
<dbReference type="Gene3D" id="3.90.950.20">
    <property type="entry name" value="CinA-like"/>
    <property type="match status" value="1"/>
</dbReference>
<comment type="caution">
    <text evidence="2">The sequence shown here is derived from an EMBL/GenBank/DDBJ whole genome shotgun (WGS) entry which is preliminary data.</text>
</comment>
<dbReference type="PANTHER" id="PTHR31285:SF0">
    <property type="entry name" value="NICOTINAMIDE MONONUCLEOTIDE ADENYLYLTRANSFERASE"/>
    <property type="match status" value="1"/>
</dbReference>
<dbReference type="InterPro" id="IPR004821">
    <property type="entry name" value="Cyt_trans-like"/>
</dbReference>
<dbReference type="PANTHER" id="PTHR31285">
    <property type="entry name" value="NICOTINAMIDE MONONUCLEOTIDE ADENYLYLTRANSFERASE"/>
    <property type="match status" value="1"/>
</dbReference>
<evidence type="ECO:0000259" key="1">
    <source>
        <dbReference type="Pfam" id="PF01467"/>
    </source>
</evidence>
<dbReference type="Proteomes" id="UP000315782">
    <property type="component" value="Unassembled WGS sequence"/>
</dbReference>
<evidence type="ECO:0000313" key="3">
    <source>
        <dbReference type="Proteomes" id="UP000315782"/>
    </source>
</evidence>
<dbReference type="InterPro" id="IPR014729">
    <property type="entry name" value="Rossmann-like_a/b/a_fold"/>
</dbReference>
<dbReference type="AlphaFoldDB" id="A0A520MIZ3"/>
<name>A0A520MIZ3_9GAMM</name>
<dbReference type="GO" id="GO:0000309">
    <property type="term" value="F:nicotinamide-nucleotide adenylyltransferase activity"/>
    <property type="evidence" value="ECO:0007669"/>
    <property type="project" value="TreeGrafter"/>
</dbReference>
<accession>A0A520MIZ3</accession>
<organism evidence="2 3">
    <name type="scientific">SAR86 cluster bacterium</name>
    <dbReference type="NCBI Taxonomy" id="2030880"/>
    <lineage>
        <taxon>Bacteria</taxon>
        <taxon>Pseudomonadati</taxon>
        <taxon>Pseudomonadota</taxon>
        <taxon>Gammaproteobacteria</taxon>
        <taxon>SAR86 cluster</taxon>
    </lineage>
</organism>
<proteinExistence type="predicted"/>
<dbReference type="Gene3D" id="3.40.50.620">
    <property type="entry name" value="HUPs"/>
    <property type="match status" value="1"/>
</dbReference>
<protein>
    <submittedName>
        <fullName evidence="2">Cytidylyltransferase</fullName>
    </submittedName>
</protein>
<gene>
    <name evidence="2" type="ORF">EVA96_02225</name>
</gene>
<evidence type="ECO:0000313" key="2">
    <source>
        <dbReference type="EMBL" id="RZO21196.1"/>
    </source>
</evidence>
<dbReference type="InterPro" id="IPR036653">
    <property type="entry name" value="CinA-like_C"/>
</dbReference>
<keyword evidence="2" id="KW-0808">Transferase</keyword>
<feature type="domain" description="Cytidyltransferase-like" evidence="1">
    <location>
        <begin position="204"/>
        <end position="364"/>
    </location>
</feature>
<keyword evidence="2" id="KW-0548">Nucleotidyltransferase</keyword>